<keyword evidence="2" id="KW-1185">Reference proteome</keyword>
<dbReference type="InParanoid" id="A0A2T3A3M7"/>
<proteinExistence type="predicted"/>
<protein>
    <recommendedName>
        <fullName evidence="3">Complex 1 protein-domain-containing protein</fullName>
    </recommendedName>
</protein>
<gene>
    <name evidence="1" type="ORF">BD289DRAFT_334583</name>
</gene>
<accession>A0A2T3A3M7</accession>
<dbReference type="AlphaFoldDB" id="A0A2T3A3M7"/>
<dbReference type="OrthoDB" id="4392610at2759"/>
<reference evidence="1 2" key="1">
    <citation type="journal article" date="2018" name="Mycol. Prog.">
        <title>Coniella lustricola, a new species from submerged detritus.</title>
        <authorList>
            <person name="Raudabaugh D.B."/>
            <person name="Iturriaga T."/>
            <person name="Carver A."/>
            <person name="Mondo S."/>
            <person name="Pangilinan J."/>
            <person name="Lipzen A."/>
            <person name="He G."/>
            <person name="Amirebrahimi M."/>
            <person name="Grigoriev I.V."/>
            <person name="Miller A.N."/>
        </authorList>
    </citation>
    <scope>NUCLEOTIDE SEQUENCE [LARGE SCALE GENOMIC DNA]</scope>
    <source>
        <strain evidence="1 2">B22-T-1</strain>
    </source>
</reference>
<organism evidence="1 2">
    <name type="scientific">Coniella lustricola</name>
    <dbReference type="NCBI Taxonomy" id="2025994"/>
    <lineage>
        <taxon>Eukaryota</taxon>
        <taxon>Fungi</taxon>
        <taxon>Dikarya</taxon>
        <taxon>Ascomycota</taxon>
        <taxon>Pezizomycotina</taxon>
        <taxon>Sordariomycetes</taxon>
        <taxon>Sordariomycetidae</taxon>
        <taxon>Diaporthales</taxon>
        <taxon>Schizoparmaceae</taxon>
        <taxon>Coniella</taxon>
    </lineage>
</organism>
<evidence type="ECO:0000313" key="2">
    <source>
        <dbReference type="Proteomes" id="UP000241462"/>
    </source>
</evidence>
<feature type="non-terminal residue" evidence="1">
    <location>
        <position position="131"/>
    </location>
</feature>
<dbReference type="EMBL" id="KZ678483">
    <property type="protein sequence ID" value="PSR82230.1"/>
    <property type="molecule type" value="Genomic_DNA"/>
</dbReference>
<dbReference type="Proteomes" id="UP000241462">
    <property type="component" value="Unassembled WGS sequence"/>
</dbReference>
<sequence>MSNQQVIQAYRHIYRATLRAVCYAQPATTIARRQLREAFRAPDAQYDEKAIKRTERFLRNASKCTGIEHKIVKNMLFIKYWKDQTDYQEQPTWRMIVEERAPKKSSLISDTAYFHYQKTIVMLNKSMGLCL</sequence>
<name>A0A2T3A3M7_9PEZI</name>
<evidence type="ECO:0008006" key="3">
    <source>
        <dbReference type="Google" id="ProtNLM"/>
    </source>
</evidence>
<dbReference type="STRING" id="2025994.A0A2T3A3M7"/>
<evidence type="ECO:0000313" key="1">
    <source>
        <dbReference type="EMBL" id="PSR82230.1"/>
    </source>
</evidence>